<reference evidence="4" key="1">
    <citation type="journal article" date="2019" name="Int. J. Syst. Evol. Microbiol.">
        <title>The Global Catalogue of Microorganisms (GCM) 10K type strain sequencing project: providing services to taxonomists for standard genome sequencing and annotation.</title>
        <authorList>
            <consortium name="The Broad Institute Genomics Platform"/>
            <consortium name="The Broad Institute Genome Sequencing Center for Infectious Disease"/>
            <person name="Wu L."/>
            <person name="Ma J."/>
        </authorList>
    </citation>
    <scope>NUCLEOTIDE SEQUENCE [LARGE SCALE GENOMIC DNA]</scope>
    <source>
        <strain evidence="4">JCM 12696</strain>
    </source>
</reference>
<protein>
    <submittedName>
        <fullName evidence="3">Uncharacterized protein</fullName>
    </submittedName>
</protein>
<gene>
    <name evidence="3" type="ORF">GCM10009654_51520</name>
</gene>
<dbReference type="EMBL" id="BAAAKV010000053">
    <property type="protein sequence ID" value="GAA1187620.1"/>
    <property type="molecule type" value="Genomic_DNA"/>
</dbReference>
<organism evidence="3 4">
    <name type="scientific">Streptomyces hebeiensis</name>
    <dbReference type="NCBI Taxonomy" id="229486"/>
    <lineage>
        <taxon>Bacteria</taxon>
        <taxon>Bacillati</taxon>
        <taxon>Actinomycetota</taxon>
        <taxon>Actinomycetes</taxon>
        <taxon>Kitasatosporales</taxon>
        <taxon>Streptomycetaceae</taxon>
        <taxon>Streptomyces</taxon>
    </lineage>
</organism>
<feature type="transmembrane region" description="Helical" evidence="2">
    <location>
        <begin position="80"/>
        <end position="109"/>
    </location>
</feature>
<keyword evidence="4" id="KW-1185">Reference proteome</keyword>
<evidence type="ECO:0000256" key="2">
    <source>
        <dbReference type="SAM" id="Phobius"/>
    </source>
</evidence>
<feature type="compositionally biased region" description="Low complexity" evidence="1">
    <location>
        <begin position="159"/>
        <end position="173"/>
    </location>
</feature>
<evidence type="ECO:0000313" key="4">
    <source>
        <dbReference type="Proteomes" id="UP001501371"/>
    </source>
</evidence>
<keyword evidence="2" id="KW-0812">Transmembrane</keyword>
<evidence type="ECO:0000313" key="3">
    <source>
        <dbReference type="EMBL" id="GAA1187620.1"/>
    </source>
</evidence>
<proteinExistence type="predicted"/>
<dbReference type="RefSeq" id="WP_344281297.1">
    <property type="nucleotide sequence ID" value="NZ_BAAAKV010000053.1"/>
</dbReference>
<feature type="region of interest" description="Disordered" evidence="1">
    <location>
        <begin position="111"/>
        <end position="197"/>
    </location>
</feature>
<keyword evidence="2" id="KW-0472">Membrane</keyword>
<sequence length="197" mass="19611">MADDTATTRGGKRGSAGKKHPDGNRSDGDGLRMHTLHAKLPIPYLTPGDVTANARAAGSKLAPPMPSKESMPSMPPPKRLAFYGGLGALAVFGAVDWPVALAIGAATVVARGGRRQEGNGDGRAAKRSEEGGAASTATSRRRGGGARSGTEADAGGGTKTAAKTTAKTTARSGSRGGSGSATTSGTRSGARKRTAKA</sequence>
<keyword evidence="2" id="KW-1133">Transmembrane helix</keyword>
<feature type="compositionally biased region" description="Basic and acidic residues" evidence="1">
    <location>
        <begin position="114"/>
        <end position="130"/>
    </location>
</feature>
<dbReference type="Proteomes" id="UP001501371">
    <property type="component" value="Unassembled WGS sequence"/>
</dbReference>
<name>A0ABP4FPI7_9ACTN</name>
<feature type="region of interest" description="Disordered" evidence="1">
    <location>
        <begin position="1"/>
        <end position="35"/>
    </location>
</feature>
<evidence type="ECO:0000256" key="1">
    <source>
        <dbReference type="SAM" id="MobiDB-lite"/>
    </source>
</evidence>
<comment type="caution">
    <text evidence="3">The sequence shown here is derived from an EMBL/GenBank/DDBJ whole genome shotgun (WGS) entry which is preliminary data.</text>
</comment>
<accession>A0ABP4FPI7</accession>
<feature type="compositionally biased region" description="Basic and acidic residues" evidence="1">
    <location>
        <begin position="19"/>
        <end position="32"/>
    </location>
</feature>